<sequence>MHFAPLRILLLPKILLLLGILLLQAAVAAEAGVEGVVDEGNDEIEDPAAQEEEYQRRRLEEEYQRMQEMSPVRETFEDEAGPSEPRVEDKEVSPDKGKGKTKVTPKRTKK</sequence>
<feature type="region of interest" description="Disordered" evidence="1">
    <location>
        <begin position="61"/>
        <end position="110"/>
    </location>
</feature>
<evidence type="ECO:0000313" key="4">
    <source>
        <dbReference type="Proteomes" id="UP000054558"/>
    </source>
</evidence>
<evidence type="ECO:0000256" key="2">
    <source>
        <dbReference type="SAM" id="SignalP"/>
    </source>
</evidence>
<evidence type="ECO:0000256" key="1">
    <source>
        <dbReference type="SAM" id="MobiDB-lite"/>
    </source>
</evidence>
<protein>
    <submittedName>
        <fullName evidence="3">Uncharacterized protein</fullName>
    </submittedName>
</protein>
<proteinExistence type="predicted"/>
<name>A0A1Y1IJP8_KLENI</name>
<dbReference type="AlphaFoldDB" id="A0A1Y1IJP8"/>
<gene>
    <name evidence="3" type="ORF">KFL_006310020</name>
</gene>
<feature type="chain" id="PRO_5012892038" evidence="2">
    <location>
        <begin position="32"/>
        <end position="110"/>
    </location>
</feature>
<dbReference type="EMBL" id="DF237580">
    <property type="protein sequence ID" value="GAQ90352.1"/>
    <property type="molecule type" value="Genomic_DNA"/>
</dbReference>
<feature type="signal peptide" evidence="2">
    <location>
        <begin position="1"/>
        <end position="31"/>
    </location>
</feature>
<keyword evidence="4" id="KW-1185">Reference proteome</keyword>
<reference evidence="3 4" key="1">
    <citation type="journal article" date="2014" name="Nat. Commun.">
        <title>Klebsormidium flaccidum genome reveals primary factors for plant terrestrial adaptation.</title>
        <authorList>
            <person name="Hori K."/>
            <person name="Maruyama F."/>
            <person name="Fujisawa T."/>
            <person name="Togashi T."/>
            <person name="Yamamoto N."/>
            <person name="Seo M."/>
            <person name="Sato S."/>
            <person name="Yamada T."/>
            <person name="Mori H."/>
            <person name="Tajima N."/>
            <person name="Moriyama T."/>
            <person name="Ikeuchi M."/>
            <person name="Watanabe M."/>
            <person name="Wada H."/>
            <person name="Kobayashi K."/>
            <person name="Saito M."/>
            <person name="Masuda T."/>
            <person name="Sasaki-Sekimoto Y."/>
            <person name="Mashiguchi K."/>
            <person name="Awai K."/>
            <person name="Shimojima M."/>
            <person name="Masuda S."/>
            <person name="Iwai M."/>
            <person name="Nobusawa T."/>
            <person name="Narise T."/>
            <person name="Kondo S."/>
            <person name="Saito H."/>
            <person name="Sato R."/>
            <person name="Murakawa M."/>
            <person name="Ihara Y."/>
            <person name="Oshima-Yamada Y."/>
            <person name="Ohtaka K."/>
            <person name="Satoh M."/>
            <person name="Sonobe K."/>
            <person name="Ishii M."/>
            <person name="Ohtani R."/>
            <person name="Kanamori-Sato M."/>
            <person name="Honoki R."/>
            <person name="Miyazaki D."/>
            <person name="Mochizuki H."/>
            <person name="Umetsu J."/>
            <person name="Higashi K."/>
            <person name="Shibata D."/>
            <person name="Kamiya Y."/>
            <person name="Sato N."/>
            <person name="Nakamura Y."/>
            <person name="Tabata S."/>
            <person name="Ida S."/>
            <person name="Kurokawa K."/>
            <person name="Ohta H."/>
        </authorList>
    </citation>
    <scope>NUCLEOTIDE SEQUENCE [LARGE SCALE GENOMIC DNA]</scope>
    <source>
        <strain evidence="3 4">NIES-2285</strain>
    </source>
</reference>
<feature type="compositionally biased region" description="Basic and acidic residues" evidence="1">
    <location>
        <begin position="85"/>
        <end position="98"/>
    </location>
</feature>
<accession>A0A1Y1IJP8</accession>
<evidence type="ECO:0000313" key="3">
    <source>
        <dbReference type="EMBL" id="GAQ90352.1"/>
    </source>
</evidence>
<dbReference type="Proteomes" id="UP000054558">
    <property type="component" value="Unassembled WGS sequence"/>
</dbReference>
<keyword evidence="2" id="KW-0732">Signal</keyword>
<organism evidence="3 4">
    <name type="scientific">Klebsormidium nitens</name>
    <name type="common">Green alga</name>
    <name type="synonym">Ulothrix nitens</name>
    <dbReference type="NCBI Taxonomy" id="105231"/>
    <lineage>
        <taxon>Eukaryota</taxon>
        <taxon>Viridiplantae</taxon>
        <taxon>Streptophyta</taxon>
        <taxon>Klebsormidiophyceae</taxon>
        <taxon>Klebsormidiales</taxon>
        <taxon>Klebsormidiaceae</taxon>
        <taxon>Klebsormidium</taxon>
    </lineage>
</organism>
<feature type="compositionally biased region" description="Basic residues" evidence="1">
    <location>
        <begin position="99"/>
        <end position="110"/>
    </location>
</feature>